<keyword evidence="5" id="KW-1185">Reference proteome</keyword>
<dbReference type="Proteomes" id="UP000007490">
    <property type="component" value="Chromosome"/>
</dbReference>
<dbReference type="GO" id="GO:0016874">
    <property type="term" value="F:ligase activity"/>
    <property type="evidence" value="ECO:0007669"/>
    <property type="project" value="UniProtKB-KW"/>
</dbReference>
<reference evidence="4 5" key="2">
    <citation type="journal article" date="2014" name="Int. J. Syst. Evol. Microbiol.">
        <title>Methanobacterium paludis sp. nov. and a novel strain of Methanobacterium lacus isolated from northern peatlands.</title>
        <authorList>
            <person name="Cadillo-Quiroz H."/>
            <person name="Brauer S.L."/>
            <person name="Goodson N."/>
            <person name="Yavitt J.B."/>
            <person name="Zinder S.H."/>
        </authorList>
    </citation>
    <scope>NUCLEOTIDE SEQUENCE [LARGE SCALE GENOMIC DNA]</scope>
    <source>
        <strain evidence="4 5">AL-21</strain>
    </source>
</reference>
<dbReference type="InterPro" id="IPR014755">
    <property type="entry name" value="Cu-Rt/internalin_Ig-like"/>
</dbReference>
<organism evidence="4 5">
    <name type="scientific">Methanobacterium lacus (strain AL-21)</name>
    <dbReference type="NCBI Taxonomy" id="877455"/>
    <lineage>
        <taxon>Archaea</taxon>
        <taxon>Methanobacteriati</taxon>
        <taxon>Methanobacteriota</taxon>
        <taxon>Methanomada group</taxon>
        <taxon>Methanobacteria</taxon>
        <taxon>Methanobacteriales</taxon>
        <taxon>Methanobacteriaceae</taxon>
        <taxon>Methanobacterium</taxon>
    </lineage>
</organism>
<dbReference type="InterPro" id="IPR029062">
    <property type="entry name" value="Class_I_gatase-like"/>
</dbReference>
<accession>F0TA76</accession>
<dbReference type="InterPro" id="IPR019197">
    <property type="entry name" value="Biotin-prot_ligase_N"/>
</dbReference>
<proteinExistence type="predicted"/>
<dbReference type="EMBL" id="CP002551">
    <property type="protein sequence ID" value="ADZ10026.1"/>
    <property type="molecule type" value="Genomic_DNA"/>
</dbReference>
<evidence type="ECO:0000259" key="2">
    <source>
        <dbReference type="Pfam" id="PF09825"/>
    </source>
</evidence>
<dbReference type="HOGENOM" id="CLU_629484_0_0_2"/>
<protein>
    <submittedName>
        <fullName evidence="4">Biotin-protein ligase</fullName>
    </submittedName>
</protein>
<evidence type="ECO:0000259" key="3">
    <source>
        <dbReference type="Pfam" id="PF13205"/>
    </source>
</evidence>
<keyword evidence="4" id="KW-0436">Ligase</keyword>
<dbReference type="Pfam" id="PF09825">
    <property type="entry name" value="BPL_N"/>
    <property type="match status" value="1"/>
</dbReference>
<gene>
    <name evidence="4" type="ordered locus">Metbo_1804</name>
</gene>
<reference evidence="5" key="1">
    <citation type="submission" date="2011-02" db="EMBL/GenBank/DDBJ databases">
        <title>Complete sequence of Methanobacterium sp. AL-21.</title>
        <authorList>
            <consortium name="US DOE Joint Genome Institute"/>
            <person name="Lucas S."/>
            <person name="Copeland A."/>
            <person name="Lapidus A."/>
            <person name="Cheng J.-F."/>
            <person name="Goodwin L."/>
            <person name="Pitluck S."/>
            <person name="Chertkov O."/>
            <person name="Detter J.C."/>
            <person name="Han C."/>
            <person name="Tapia R."/>
            <person name="Land M."/>
            <person name="Hauser L."/>
            <person name="Kyrpides N."/>
            <person name="Ivanova N."/>
            <person name="Mikhailova N."/>
            <person name="Pagani I."/>
            <person name="Cadillo-Quiroz H."/>
            <person name="Imachi H."/>
            <person name="Zinder S."/>
            <person name="Liu W."/>
            <person name="Woyke T."/>
        </authorList>
    </citation>
    <scope>NUCLEOTIDE SEQUENCE [LARGE SCALE GENOMIC DNA]</scope>
    <source>
        <strain evidence="5">AL-21</strain>
    </source>
</reference>
<dbReference type="AlphaFoldDB" id="F0TA76"/>
<name>F0TA76_METLA</name>
<feature type="domain" description="SbsA Ig-like" evidence="3">
    <location>
        <begin position="289"/>
        <end position="382"/>
    </location>
</feature>
<dbReference type="InterPro" id="IPR032812">
    <property type="entry name" value="SbsA_Ig"/>
</dbReference>
<keyword evidence="1" id="KW-0732">Signal</keyword>
<dbReference type="Pfam" id="PF13205">
    <property type="entry name" value="Big_5"/>
    <property type="match status" value="1"/>
</dbReference>
<feature type="domain" description="Biotin-protein ligase N-terminal" evidence="2">
    <location>
        <begin position="68"/>
        <end position="166"/>
    </location>
</feature>
<dbReference type="STRING" id="877455.Metbo_1804"/>
<dbReference type="eggNOG" id="arCOG00102">
    <property type="taxonomic scope" value="Archaea"/>
</dbReference>
<dbReference type="KEGG" id="mel:Metbo_1804"/>
<dbReference type="SUPFAM" id="SSF52317">
    <property type="entry name" value="Class I glutamine amidotransferase-like"/>
    <property type="match status" value="1"/>
</dbReference>
<evidence type="ECO:0000313" key="5">
    <source>
        <dbReference type="Proteomes" id="UP000007490"/>
    </source>
</evidence>
<evidence type="ECO:0000256" key="1">
    <source>
        <dbReference type="ARBA" id="ARBA00022729"/>
    </source>
</evidence>
<dbReference type="Gene3D" id="2.60.40.1220">
    <property type="match status" value="1"/>
</dbReference>
<evidence type="ECO:0000313" key="4">
    <source>
        <dbReference type="EMBL" id="ADZ10026.1"/>
    </source>
</evidence>
<sequence>MGLTVSLSVLSASAANVNLNSNSSSINTLSSNNISHTVSTSKTTTSTSKTTVSTSKTTVSTTKVKTIRVLIYSGTGAINSCVSGVINGLHYSNNKNLVPGYKFSCGTTRTISSKTLSGYNVLVMPGGTSGLNYIKNVDGNAIKKFVSSGHGYVGICAGAYSGSKYVKGLYYGWGLAPHVYCNHISHEGNLLVKTSTAISSLLGPSKTLTLAHYNGPAMYTRGGNTVTFAYYADNKTGYKGQKAIVGDYYGSGRTVLSGPHPELQPTNSSLLAKMVLWAAHVNKVQQIFAVSSVNPSNGAVYVAANKQITVKYTESVKLANSNIKLQTSTGTSVPITTSVSGNTLTISHPLLSTGVKYIFTVASGTVVSSSGKTLNSYSSSFTVSPLTIAQMKDGINRVHAFQSKNNRLPNYVSFGTKQIPIATFKEIIAAYGLKL</sequence>